<keyword evidence="3" id="KW-1185">Reference proteome</keyword>
<evidence type="ECO:0000313" key="2">
    <source>
        <dbReference type="EMBL" id="GJS60348.1"/>
    </source>
</evidence>
<organism evidence="2 3">
    <name type="scientific">Tanacetum coccineum</name>
    <dbReference type="NCBI Taxonomy" id="301880"/>
    <lineage>
        <taxon>Eukaryota</taxon>
        <taxon>Viridiplantae</taxon>
        <taxon>Streptophyta</taxon>
        <taxon>Embryophyta</taxon>
        <taxon>Tracheophyta</taxon>
        <taxon>Spermatophyta</taxon>
        <taxon>Magnoliopsida</taxon>
        <taxon>eudicotyledons</taxon>
        <taxon>Gunneridae</taxon>
        <taxon>Pentapetalae</taxon>
        <taxon>asterids</taxon>
        <taxon>campanulids</taxon>
        <taxon>Asterales</taxon>
        <taxon>Asteraceae</taxon>
        <taxon>Asteroideae</taxon>
        <taxon>Anthemideae</taxon>
        <taxon>Anthemidinae</taxon>
        <taxon>Tanacetum</taxon>
    </lineage>
</organism>
<reference evidence="2" key="1">
    <citation type="journal article" date="2022" name="Int. J. Mol. Sci.">
        <title>Draft Genome of Tanacetum Coccineum: Genomic Comparison of Closely Related Tanacetum-Family Plants.</title>
        <authorList>
            <person name="Yamashiro T."/>
            <person name="Shiraishi A."/>
            <person name="Nakayama K."/>
            <person name="Satake H."/>
        </authorList>
    </citation>
    <scope>NUCLEOTIDE SEQUENCE</scope>
</reference>
<feature type="compositionally biased region" description="Polar residues" evidence="1">
    <location>
        <begin position="434"/>
        <end position="444"/>
    </location>
</feature>
<dbReference type="EMBL" id="BQNB010009215">
    <property type="protein sequence ID" value="GJS60348.1"/>
    <property type="molecule type" value="Genomic_DNA"/>
</dbReference>
<comment type="caution">
    <text evidence="2">The sequence shown here is derived from an EMBL/GenBank/DDBJ whole genome shotgun (WGS) entry which is preliminary data.</text>
</comment>
<accession>A0ABQ4X5L9</accession>
<dbReference type="Proteomes" id="UP001151760">
    <property type="component" value="Unassembled WGS sequence"/>
</dbReference>
<feature type="region of interest" description="Disordered" evidence="1">
    <location>
        <begin position="247"/>
        <end position="274"/>
    </location>
</feature>
<feature type="compositionally biased region" description="Polar residues" evidence="1">
    <location>
        <begin position="365"/>
        <end position="375"/>
    </location>
</feature>
<reference evidence="2" key="2">
    <citation type="submission" date="2022-01" db="EMBL/GenBank/DDBJ databases">
        <authorList>
            <person name="Yamashiro T."/>
            <person name="Shiraishi A."/>
            <person name="Satake H."/>
            <person name="Nakayama K."/>
        </authorList>
    </citation>
    <scope>NUCLEOTIDE SEQUENCE</scope>
</reference>
<gene>
    <name evidence="2" type="ORF">Tco_0655132</name>
</gene>
<evidence type="ECO:0000256" key="1">
    <source>
        <dbReference type="SAM" id="MobiDB-lite"/>
    </source>
</evidence>
<sequence length="473" mass="52477">MYKLNPIILAHKVKNNREAHEYSLKHTMEQAAILREVVEQANSRNPLDSASYSACMYVKLIQELLGYVRDTFPDIHKPSEKLVAVTPINKKKTLQFVDTVTSSGNIPKETNRPLFSSTGVNPSTSASESKPSASCKALCSICNECLFEANHAMCLFDHVNSMNVRAKSISKKNKKRKEWKPTGKVFKSIGYKWKPIERTFTLVGNVCPLTRLTATNKVPLRVPIPLEVVAPKHVVIRVYTRRPKVPKSVQNSKPKVAKSMTSNKIEPGTSQRSDTLVAPSSSSLIDFKLSKLFCGTVTISRVYYVEGLGHNLFSVGQLYDSDLEVAFRKHTCFVRNLEVLDEFFSPPTSVVSPVPVKEALAPVESTGSPSSTTVDQDAPSPSTSQTTPQSQSQKIPLCVEEESHDLEVSHMSNDPYFGILIPKTVYEESSSSDVIPTTVHSDTPISKHLSKWKKDHPLQNKIGDPSRPVSTRL</sequence>
<protein>
    <recommendedName>
        <fullName evidence="4">Integrase, catalytic region, zinc finger, CCHC-type, peptidase aspartic, catalytic</fullName>
    </recommendedName>
</protein>
<name>A0ABQ4X5L9_9ASTR</name>
<proteinExistence type="predicted"/>
<feature type="region of interest" description="Disordered" evidence="1">
    <location>
        <begin position="362"/>
        <end position="396"/>
    </location>
</feature>
<evidence type="ECO:0008006" key="4">
    <source>
        <dbReference type="Google" id="ProtNLM"/>
    </source>
</evidence>
<feature type="compositionally biased region" description="Polar residues" evidence="1">
    <location>
        <begin position="248"/>
        <end position="274"/>
    </location>
</feature>
<feature type="region of interest" description="Disordered" evidence="1">
    <location>
        <begin position="434"/>
        <end position="473"/>
    </location>
</feature>
<feature type="compositionally biased region" description="Low complexity" evidence="1">
    <location>
        <begin position="379"/>
        <end position="393"/>
    </location>
</feature>
<evidence type="ECO:0000313" key="3">
    <source>
        <dbReference type="Proteomes" id="UP001151760"/>
    </source>
</evidence>
<feature type="region of interest" description="Disordered" evidence="1">
    <location>
        <begin position="105"/>
        <end position="130"/>
    </location>
</feature>